<feature type="DNA-binding region" description="HMG box" evidence="2">
    <location>
        <begin position="1092"/>
        <end position="1166"/>
    </location>
</feature>
<dbReference type="Gene3D" id="1.10.30.10">
    <property type="entry name" value="High mobility group box domain"/>
    <property type="match status" value="2"/>
</dbReference>
<accession>A0ABQ8PDT2</accession>
<dbReference type="Pfam" id="PF00505">
    <property type="entry name" value="HMG_box"/>
    <property type="match status" value="1"/>
</dbReference>
<feature type="compositionally biased region" description="Low complexity" evidence="4">
    <location>
        <begin position="854"/>
        <end position="865"/>
    </location>
</feature>
<evidence type="ECO:0000313" key="6">
    <source>
        <dbReference type="EMBL" id="KAJ1986587.1"/>
    </source>
</evidence>
<feature type="compositionally biased region" description="Acidic residues" evidence="4">
    <location>
        <begin position="685"/>
        <end position="704"/>
    </location>
</feature>
<evidence type="ECO:0000256" key="3">
    <source>
        <dbReference type="SAM" id="Coils"/>
    </source>
</evidence>
<feature type="compositionally biased region" description="Low complexity" evidence="4">
    <location>
        <begin position="176"/>
        <end position="186"/>
    </location>
</feature>
<feature type="region of interest" description="Disordered" evidence="4">
    <location>
        <begin position="807"/>
        <end position="865"/>
    </location>
</feature>
<feature type="compositionally biased region" description="Basic and acidic residues" evidence="4">
    <location>
        <begin position="1164"/>
        <end position="1174"/>
    </location>
</feature>
<feature type="compositionally biased region" description="Low complexity" evidence="4">
    <location>
        <begin position="1025"/>
        <end position="1044"/>
    </location>
</feature>
<feature type="coiled-coil region" evidence="3">
    <location>
        <begin position="520"/>
        <end position="554"/>
    </location>
</feature>
<feature type="compositionally biased region" description="Polar residues" evidence="4">
    <location>
        <begin position="1210"/>
        <end position="1219"/>
    </location>
</feature>
<evidence type="ECO:0000313" key="7">
    <source>
        <dbReference type="Proteomes" id="UP001151295"/>
    </source>
</evidence>
<feature type="region of interest" description="Disordered" evidence="4">
    <location>
        <begin position="448"/>
        <end position="473"/>
    </location>
</feature>
<dbReference type="Pfam" id="PF09011">
    <property type="entry name" value="HMG_box_2"/>
    <property type="match status" value="1"/>
</dbReference>
<dbReference type="EMBL" id="JANBQD010000164">
    <property type="protein sequence ID" value="KAJ1986587.1"/>
    <property type="molecule type" value="Genomic_DNA"/>
</dbReference>
<sequence>MSFDGNAQAEQKDTVATSVVNVSAPLLAEEIETSASVPCDHLTGATTALLQTSMETETSEAGTTGTTMLQPQDTSQLLQASLPSLSSSSTPAKQPVISAIVSTQEPGTELAEDTQVTTTALSTSTIVSPPLIASDAAPATAFLPSASVPSQQQLQNPQSTLSASTGSIPMKDSSNPALALTSPPSVSSATASSAISPIYQSNSQQFAGQIDTATAVAINAHIISQQQQQQQQQQLLNGDFLAQQAAFVAAVNSSTQLNAAIAQQQQQQQQQQQATASSVPVHTMAMQYTNHSRSTSVVDGMVAMFPNDASTTVTPRSGLIVPNMASSATQPIATQLQLQLQQHQLEQKLANGHNVASNNSTLASASHSGVPSPYATPSIAACANGAASVGHRRQLSNTFPAALHQQQQQQHQMMLVDTPVSMTTAPSTLVPGTPTTFGQLQFSAQSSGASSAVPLQQQQHHHHHHSHLGHSRHLSLDTANFRLMTADASSLHTLPLHGLIHEHPATTAQNMQFGAASNPLLALQQQQAHLQQQLQQQQQQIQAQMNALSQQKASAVTTRTVPATPQTPMGQNSFAATLQAPSLADSLLQHHQNQHHRGMFMHHSSASVDLGSLSSAFNVAQFNQTLSGQISPASVQAAMAPAIAMSQLHLPQQLSSAGGIVPQSAVQAGSSSTSGVEMACVDALEDEDEDDEDNDEENSGEDAENDTRATKRAKTNGKGSGGKPKRPVAPYKRFRNSFIFFANERRKQWKREHPEVSKIQNRGFIQDMSKVWNSMTAKEKAPYMKMAEDDKLRYEADVKKYGPLLTSTPSASSSAASLAPGTTPATSSAVPATTGVSDNSSSGDGDLDETQTVSPAKSKTTSGSSSAAVLAQANVSLAPSFPSIVPTALPQAEKSVDKTASSVVSVTSATEPALENTINNAAAVAAAAIVQPTPIAPAFVGINHASIEPFNIDTALLSQQAYQALLSQTFGQDFSPQAIEFDPSCFVGPDVQSTDASSVCFNPAILAAPAPEGMQQQQYSAFDDSGNGNAANGSNSASNNSLTSGSGGGSSSGGNGNGKSASASGPPITTLVGTKRKSSSDGQPMTSLPMSIKRFRNSFIYYVNERRREIQFKEDGTPTNVEVNNREFLKEMSAKWRTMTDKEKAPYLEMADKDKERFTRQMREYELEHPDEFNKIGSRHRRRRSSTSANNPANGSDTAVSESGKPPLVPSTNTSSIPTPVSGVATAVSCGLNISMVGTGSGTGSPNGMLSLPQNIASVNGATSIAPVPADAFAQELNRAIAATATTPISTAMSTPLTTPLLTPNMASDKADLTQLATGHLPSLPSVPEEMVICTEAATNVASNSSVAGSTYLLATPIAMSEVLVSGAGSSYPAGLTTLPTVLEGAEEDVHMN</sequence>
<proteinExistence type="predicted"/>
<feature type="compositionally biased region" description="Low complexity" evidence="4">
    <location>
        <begin position="448"/>
        <end position="458"/>
    </location>
</feature>
<dbReference type="CDD" id="cd00084">
    <property type="entry name" value="HMG-box_SF"/>
    <property type="match status" value="1"/>
</dbReference>
<feature type="compositionally biased region" description="Polar residues" evidence="4">
    <location>
        <begin position="1080"/>
        <end position="1089"/>
    </location>
</feature>
<feature type="region of interest" description="Disordered" evidence="4">
    <location>
        <begin position="1015"/>
        <end position="1089"/>
    </location>
</feature>
<comment type="caution">
    <text evidence="6">The sequence shown here is derived from an EMBL/GenBank/DDBJ whole genome shotgun (WGS) entry which is preliminary data.</text>
</comment>
<dbReference type="InterPro" id="IPR009071">
    <property type="entry name" value="HMG_box_dom"/>
</dbReference>
<dbReference type="SMART" id="SM00398">
    <property type="entry name" value="HMG"/>
    <property type="match status" value="2"/>
</dbReference>
<name>A0ABQ8PDT2_9FUNG</name>
<feature type="compositionally biased region" description="Polar residues" evidence="4">
    <location>
        <begin position="147"/>
        <end position="175"/>
    </location>
</feature>
<evidence type="ECO:0000256" key="4">
    <source>
        <dbReference type="SAM" id="MobiDB-lite"/>
    </source>
</evidence>
<feature type="region of interest" description="Disordered" evidence="4">
    <location>
        <begin position="147"/>
        <end position="186"/>
    </location>
</feature>
<keyword evidence="3" id="KW-0175">Coiled coil</keyword>
<dbReference type="Proteomes" id="UP001151295">
    <property type="component" value="Unassembled WGS sequence"/>
</dbReference>
<dbReference type="SUPFAM" id="SSF47095">
    <property type="entry name" value="HMG-box"/>
    <property type="match status" value="2"/>
</dbReference>
<feature type="region of interest" description="Disordered" evidence="4">
    <location>
        <begin position="685"/>
        <end position="728"/>
    </location>
</feature>
<keyword evidence="7" id="KW-1185">Reference proteome</keyword>
<dbReference type="PANTHER" id="PTHR48112:SF22">
    <property type="entry name" value="MITOCHONDRIAL TRANSCRIPTION FACTOR A, ISOFORM B"/>
    <property type="match status" value="1"/>
</dbReference>
<evidence type="ECO:0000256" key="1">
    <source>
        <dbReference type="ARBA" id="ARBA00023125"/>
    </source>
</evidence>
<feature type="compositionally biased region" description="Low complexity" evidence="4">
    <location>
        <begin position="807"/>
        <end position="844"/>
    </location>
</feature>
<feature type="region of interest" description="Disordered" evidence="4">
    <location>
        <begin position="1164"/>
        <end position="1220"/>
    </location>
</feature>
<evidence type="ECO:0000256" key="2">
    <source>
        <dbReference type="PROSITE-ProRule" id="PRU00267"/>
    </source>
</evidence>
<feature type="DNA-binding region" description="HMG box" evidence="2">
    <location>
        <begin position="731"/>
        <end position="802"/>
    </location>
</feature>
<feature type="compositionally biased region" description="Basic residues" evidence="4">
    <location>
        <begin position="459"/>
        <end position="473"/>
    </location>
</feature>
<dbReference type="PROSITE" id="PS50118">
    <property type="entry name" value="HMG_BOX_2"/>
    <property type="match status" value="2"/>
</dbReference>
<dbReference type="PANTHER" id="PTHR48112">
    <property type="entry name" value="HIGH MOBILITY GROUP PROTEIN DSP1"/>
    <property type="match status" value="1"/>
</dbReference>
<dbReference type="InterPro" id="IPR050342">
    <property type="entry name" value="HMGB"/>
</dbReference>
<keyword evidence="1 2" id="KW-0238">DNA-binding</keyword>
<keyword evidence="2" id="KW-0539">Nucleus</keyword>
<gene>
    <name evidence="6" type="ORF">EDC05_006233</name>
</gene>
<reference evidence="6" key="1">
    <citation type="submission" date="2022-07" db="EMBL/GenBank/DDBJ databases">
        <title>Phylogenomic reconstructions and comparative analyses of Kickxellomycotina fungi.</title>
        <authorList>
            <person name="Reynolds N.K."/>
            <person name="Stajich J.E."/>
            <person name="Barry K."/>
            <person name="Grigoriev I.V."/>
            <person name="Crous P."/>
            <person name="Smith M.E."/>
        </authorList>
    </citation>
    <scope>NUCLEOTIDE SEQUENCE</scope>
    <source>
        <strain evidence="6">BCRC 34882</strain>
    </source>
</reference>
<dbReference type="InterPro" id="IPR036910">
    <property type="entry name" value="HMG_box_dom_sf"/>
</dbReference>
<evidence type="ECO:0000259" key="5">
    <source>
        <dbReference type="PROSITE" id="PS50118"/>
    </source>
</evidence>
<feature type="domain" description="HMG box" evidence="5">
    <location>
        <begin position="731"/>
        <end position="802"/>
    </location>
</feature>
<organism evidence="6 7">
    <name type="scientific">Coemansia umbellata</name>
    <dbReference type="NCBI Taxonomy" id="1424467"/>
    <lineage>
        <taxon>Eukaryota</taxon>
        <taxon>Fungi</taxon>
        <taxon>Fungi incertae sedis</taxon>
        <taxon>Zoopagomycota</taxon>
        <taxon>Kickxellomycotina</taxon>
        <taxon>Kickxellomycetes</taxon>
        <taxon>Kickxellales</taxon>
        <taxon>Kickxellaceae</taxon>
        <taxon>Coemansia</taxon>
    </lineage>
</organism>
<protein>
    <recommendedName>
        <fullName evidence="5">HMG box domain-containing protein</fullName>
    </recommendedName>
</protein>
<feature type="compositionally biased region" description="Polar residues" evidence="4">
    <location>
        <begin position="1189"/>
        <end position="1201"/>
    </location>
</feature>
<feature type="compositionally biased region" description="Gly residues" evidence="4">
    <location>
        <begin position="1045"/>
        <end position="1057"/>
    </location>
</feature>
<feature type="domain" description="HMG box" evidence="5">
    <location>
        <begin position="1092"/>
        <end position="1166"/>
    </location>
</feature>